<dbReference type="InterPro" id="IPR003646">
    <property type="entry name" value="SH3-like_bac-type"/>
</dbReference>
<evidence type="ECO:0000259" key="2">
    <source>
        <dbReference type="PROSITE" id="PS51781"/>
    </source>
</evidence>
<sequence length="497" mass="54718">MKLRRRRTILSIIMVFTLLFSGFGFNKLKVSAVDDIRVTTANLNLRTGPGISYPIIAVIPQGTSVTVQSTVDNWAKVTYSGKTGYCSMTYLSAPTTSSVQLMTTADLNIRTGPGTVYPVIGVIPKGATVTAASIVNNWANVTYLGKTGYSSMSYLVPVSTTVNDFRITTANLNFRSGPGTTYPILAVIPKGTTVNVISESAGWAKFVYSGKTGYSSTYYLQKVSSEDPVIYTRYTTEELNLRSGPGTSYPILRVMPKGSIVSVHSVSGYWAYVTYDGTKGWCHTAYLSTSVSSIATNKGLIDRAGLDIALTFDAGWLFDQTIPILDVLDDYGIKATFFLRAYWVQDHQDLAKEIKARGHSIQNHSLTHPHMNEMTEAEIRYEFTESTKIYSNILGIRPTLFRPPFGEYNSTVLKVAGEQGYPYTVLWTVDTHDWADSINGVTVTTDYIVNRALTYASDNGIVLMHVAYAKTPEALPRIIQGLKDKGYSFRTVAEMLP</sequence>
<dbReference type="PROSITE" id="PS51781">
    <property type="entry name" value="SH3B"/>
    <property type="match status" value="3"/>
</dbReference>
<keyword evidence="4" id="KW-1185">Reference proteome</keyword>
<dbReference type="SMART" id="SM00287">
    <property type="entry name" value="SH3b"/>
    <property type="match status" value="4"/>
</dbReference>
<feature type="domain" description="SH3b" evidence="2">
    <location>
        <begin position="33"/>
        <end position="95"/>
    </location>
</feature>
<dbReference type="STRING" id="994573.T472_0201110"/>
<organism evidence="3 4">
    <name type="scientific">Youngiibacter fragilis 232.1</name>
    <dbReference type="NCBI Taxonomy" id="994573"/>
    <lineage>
        <taxon>Bacteria</taxon>
        <taxon>Bacillati</taxon>
        <taxon>Bacillota</taxon>
        <taxon>Clostridia</taxon>
        <taxon>Eubacteriales</taxon>
        <taxon>Clostridiaceae</taxon>
        <taxon>Youngiibacter</taxon>
    </lineage>
</organism>
<dbReference type="EMBL" id="AXUN02000014">
    <property type="protein sequence ID" value="ETA82457.1"/>
    <property type="molecule type" value="Genomic_DNA"/>
</dbReference>
<evidence type="ECO:0000259" key="1">
    <source>
        <dbReference type="PROSITE" id="PS51677"/>
    </source>
</evidence>
<dbReference type="CDD" id="cd10917">
    <property type="entry name" value="CE4_NodB_like_6s_7s"/>
    <property type="match status" value="1"/>
</dbReference>
<dbReference type="eggNOG" id="COG3103">
    <property type="taxonomic scope" value="Bacteria"/>
</dbReference>
<dbReference type="InterPro" id="IPR011330">
    <property type="entry name" value="Glyco_hydro/deAcase_b/a-brl"/>
</dbReference>
<dbReference type="InterPro" id="IPR002509">
    <property type="entry name" value="NODB_dom"/>
</dbReference>
<evidence type="ECO:0000313" key="4">
    <source>
        <dbReference type="Proteomes" id="UP000017747"/>
    </source>
</evidence>
<dbReference type="AlphaFoldDB" id="V7IC57"/>
<feature type="domain" description="SH3b" evidence="2">
    <location>
        <begin position="226"/>
        <end position="291"/>
    </location>
</feature>
<dbReference type="InterPro" id="IPR052354">
    <property type="entry name" value="Cell_Wall_Dynamics_Protein"/>
</dbReference>
<name>V7IC57_9CLOT</name>
<dbReference type="Gene3D" id="2.30.30.40">
    <property type="entry name" value="SH3 Domains"/>
    <property type="match status" value="4"/>
</dbReference>
<dbReference type="eggNOG" id="COG0726">
    <property type="taxonomic scope" value="Bacteria"/>
</dbReference>
<comment type="caution">
    <text evidence="3">The sequence shown here is derived from an EMBL/GenBank/DDBJ whole genome shotgun (WGS) entry which is preliminary data.</text>
</comment>
<accession>V7IC57</accession>
<dbReference type="PANTHER" id="PTHR34408:SF1">
    <property type="entry name" value="GLYCOSYL HYDROLASE FAMILY 19 DOMAIN-CONTAINING PROTEIN HI_1415"/>
    <property type="match status" value="1"/>
</dbReference>
<feature type="domain" description="NodB homology" evidence="1">
    <location>
        <begin position="306"/>
        <end position="490"/>
    </location>
</feature>
<dbReference type="Pfam" id="PF01522">
    <property type="entry name" value="Polysacc_deac_1"/>
    <property type="match status" value="1"/>
</dbReference>
<reference evidence="3 4" key="1">
    <citation type="journal article" date="2014" name="Genome Announc.">
        <title>Genome Sequence of Youngiibacter fragilis, the Type Strain of the Genus Youngiibacter.</title>
        <authorList>
            <person name="Wawrik C.B."/>
            <person name="Callaghan A.V."/>
            <person name="Stamps B.W."/>
            <person name="Wawrik B."/>
        </authorList>
    </citation>
    <scope>NUCLEOTIDE SEQUENCE [LARGE SCALE GENOMIC DNA]</scope>
    <source>
        <strain evidence="3 4">232.1</strain>
    </source>
</reference>
<protein>
    <submittedName>
        <fullName evidence="3">Polysaccharide deacetylase</fullName>
    </submittedName>
</protein>
<dbReference type="Gene3D" id="3.20.20.370">
    <property type="entry name" value="Glycoside hydrolase/deacetylase"/>
    <property type="match status" value="1"/>
</dbReference>
<dbReference type="OrthoDB" id="9806342at2"/>
<dbReference type="Proteomes" id="UP000017747">
    <property type="component" value="Unassembled WGS sequence"/>
</dbReference>
<dbReference type="RefSeq" id="WP_023387277.1">
    <property type="nucleotide sequence ID" value="NZ_AXUN02000014.1"/>
</dbReference>
<proteinExistence type="predicted"/>
<dbReference type="GO" id="GO:0005975">
    <property type="term" value="P:carbohydrate metabolic process"/>
    <property type="evidence" value="ECO:0007669"/>
    <property type="project" value="InterPro"/>
</dbReference>
<dbReference type="PROSITE" id="PS51677">
    <property type="entry name" value="NODB"/>
    <property type="match status" value="1"/>
</dbReference>
<dbReference type="SUPFAM" id="SSF88713">
    <property type="entry name" value="Glycoside hydrolase/deacetylase"/>
    <property type="match status" value="1"/>
</dbReference>
<dbReference type="PANTHER" id="PTHR34408">
    <property type="entry name" value="FAMILY PROTEIN, PUTATIVE-RELATED"/>
    <property type="match status" value="1"/>
</dbReference>
<feature type="domain" description="SH3b" evidence="2">
    <location>
        <begin position="157"/>
        <end position="224"/>
    </location>
</feature>
<dbReference type="Pfam" id="PF08239">
    <property type="entry name" value="SH3_3"/>
    <property type="match status" value="4"/>
</dbReference>
<evidence type="ECO:0000313" key="3">
    <source>
        <dbReference type="EMBL" id="ETA82457.1"/>
    </source>
</evidence>
<gene>
    <name evidence="3" type="ORF">T472_0201110</name>
</gene>
<dbReference type="GO" id="GO:0016810">
    <property type="term" value="F:hydrolase activity, acting on carbon-nitrogen (but not peptide) bonds"/>
    <property type="evidence" value="ECO:0007669"/>
    <property type="project" value="InterPro"/>
</dbReference>